<dbReference type="AlphaFoldDB" id="A0A9W6CXM7"/>
<feature type="domain" description="Glycosyltransferase 2-like" evidence="2">
    <location>
        <begin position="42"/>
        <end position="189"/>
    </location>
</feature>
<name>A0A9W6CXM7_9MICO</name>
<proteinExistence type="inferred from homology"/>
<evidence type="ECO:0000313" key="3">
    <source>
        <dbReference type="EMBL" id="GLI28210.1"/>
    </source>
</evidence>
<sequence>MVQGGGCGGATPARLGIVRLGLLRSVRPIPSVGLVTVSAVDVVLPCLDEEGALTRVLAGLPDGYRALVVDNGSTDRSAEVARAAGATVIAHPVRGYGAAVHAGLEASVTDIVGFADADGSLDLGELPALVALVEGGADLVLGRRVPVERGAMPLHARAGNAVIARRVRAITGVRLRDIGPMRAGRREALLALGLDDRRSGYPLELVLRAAAEGLRIAEVDVTYRRRIGVSKVTGTVRGTITAVRDMSARLREAAR</sequence>
<dbReference type="EMBL" id="BSDP01000001">
    <property type="protein sequence ID" value="GLI28210.1"/>
    <property type="molecule type" value="Genomic_DNA"/>
</dbReference>
<accession>A0A9W6CXM7</accession>
<dbReference type="InterPro" id="IPR001173">
    <property type="entry name" value="Glyco_trans_2-like"/>
</dbReference>
<dbReference type="InterPro" id="IPR029044">
    <property type="entry name" value="Nucleotide-diphossugar_trans"/>
</dbReference>
<dbReference type="CDD" id="cd04179">
    <property type="entry name" value="DPM_DPG-synthase_like"/>
    <property type="match status" value="1"/>
</dbReference>
<dbReference type="Gene3D" id="3.90.550.10">
    <property type="entry name" value="Spore Coat Polysaccharide Biosynthesis Protein SpsA, Chain A"/>
    <property type="match status" value="1"/>
</dbReference>
<gene>
    <name evidence="3" type="ORF">ARHIZOSPH14_24520</name>
</gene>
<keyword evidence="4" id="KW-1185">Reference proteome</keyword>
<reference evidence="3" key="1">
    <citation type="submission" date="2022-12" db="EMBL/GenBank/DDBJ databases">
        <title>Reference genome sequencing for broad-spectrum identification of bacterial and archaeal isolates by mass spectrometry.</title>
        <authorList>
            <person name="Sekiguchi Y."/>
            <person name="Tourlousse D.M."/>
        </authorList>
    </citation>
    <scope>NUCLEOTIDE SEQUENCE</scope>
    <source>
        <strain evidence="3">14</strain>
    </source>
</reference>
<comment type="similarity">
    <text evidence="1">Belongs to the glycosyltransferase 2 family.</text>
</comment>
<evidence type="ECO:0000256" key="1">
    <source>
        <dbReference type="ARBA" id="ARBA00006739"/>
    </source>
</evidence>
<dbReference type="SUPFAM" id="SSF53448">
    <property type="entry name" value="Nucleotide-diphospho-sugar transferases"/>
    <property type="match status" value="1"/>
</dbReference>
<dbReference type="GO" id="GO:0016740">
    <property type="term" value="F:transferase activity"/>
    <property type="evidence" value="ECO:0007669"/>
    <property type="project" value="UniProtKB-KW"/>
</dbReference>
<keyword evidence="3" id="KW-0808">Transferase</keyword>
<dbReference type="Proteomes" id="UP001144396">
    <property type="component" value="Unassembled WGS sequence"/>
</dbReference>
<dbReference type="Pfam" id="PF00535">
    <property type="entry name" value="Glycos_transf_2"/>
    <property type="match status" value="1"/>
</dbReference>
<evidence type="ECO:0000259" key="2">
    <source>
        <dbReference type="Pfam" id="PF00535"/>
    </source>
</evidence>
<comment type="caution">
    <text evidence="3">The sequence shown here is derived from an EMBL/GenBank/DDBJ whole genome shotgun (WGS) entry which is preliminary data.</text>
</comment>
<dbReference type="PANTHER" id="PTHR48090">
    <property type="entry name" value="UNDECAPRENYL-PHOSPHATE 4-DEOXY-4-FORMAMIDO-L-ARABINOSE TRANSFERASE-RELATED"/>
    <property type="match status" value="1"/>
</dbReference>
<evidence type="ECO:0000313" key="4">
    <source>
        <dbReference type="Proteomes" id="UP001144396"/>
    </source>
</evidence>
<protein>
    <submittedName>
        <fullName evidence="3">Glycosyl transferase</fullName>
    </submittedName>
</protein>
<dbReference type="InterPro" id="IPR050256">
    <property type="entry name" value="Glycosyltransferase_2"/>
</dbReference>
<dbReference type="PANTHER" id="PTHR48090:SF7">
    <property type="entry name" value="RFBJ PROTEIN"/>
    <property type="match status" value="1"/>
</dbReference>
<organism evidence="3 4">
    <name type="scientific">Agromyces rhizosphaerae</name>
    <dbReference type="NCBI Taxonomy" id="88374"/>
    <lineage>
        <taxon>Bacteria</taxon>
        <taxon>Bacillati</taxon>
        <taxon>Actinomycetota</taxon>
        <taxon>Actinomycetes</taxon>
        <taxon>Micrococcales</taxon>
        <taxon>Microbacteriaceae</taxon>
        <taxon>Agromyces</taxon>
    </lineage>
</organism>